<dbReference type="PRINTS" id="PR00081">
    <property type="entry name" value="GDHRDH"/>
</dbReference>
<evidence type="ECO:0000256" key="2">
    <source>
        <dbReference type="ARBA" id="ARBA00023002"/>
    </source>
</evidence>
<dbReference type="SUPFAM" id="SSF51735">
    <property type="entry name" value="NAD(P)-binding Rossmann-fold domains"/>
    <property type="match status" value="1"/>
</dbReference>
<keyword evidence="3" id="KW-0472">Membrane</keyword>
<protein>
    <submittedName>
        <fullName evidence="4">17-beta-hydroxysteroid dehydrogenase 13-like</fullName>
    </submittedName>
</protein>
<dbReference type="AlphaFoldDB" id="A0A2P2IBN4"/>
<keyword evidence="2" id="KW-0560">Oxidoreductase</keyword>
<dbReference type="Gene3D" id="3.40.50.720">
    <property type="entry name" value="NAD(P)-binding Rossmann-like Domain"/>
    <property type="match status" value="1"/>
</dbReference>
<comment type="similarity">
    <text evidence="1">Belongs to the short-chain dehydrogenases/reductases (SDR) family.</text>
</comment>
<keyword evidence="3" id="KW-1133">Transmembrane helix</keyword>
<sequence length="305" mass="33561">MDLMMNIYHFLLDIILLNLQIVAVLLLDIYGIFVPPMEKSLRNKIILITGGGGRLAREMALQMALMGSQLVLCDINEPELQESGRVIQEADGEVALYRCDITKHEQVSEMARRVGLEVGDPWMVINCAEACSEMTLLEHSTRDVQNTVDVNLMGTMWLTRSFLGSMVSSNSGHVVFISSVLGVVAHTRLAPFCASNFAVTGFSESLSDELRDEGIDGVTVTLVHHTTVRASGVPAAAAGHQHRNKRLLGLFDGMSPAAAASAIIAGIRINQEEIFLPRKLKPITRIYRCLPHSVRRVFKSYLESS</sequence>
<dbReference type="GO" id="GO:0005811">
    <property type="term" value="C:lipid droplet"/>
    <property type="evidence" value="ECO:0007669"/>
    <property type="project" value="TreeGrafter"/>
</dbReference>
<dbReference type="Pfam" id="PF00106">
    <property type="entry name" value="adh_short"/>
    <property type="match status" value="1"/>
</dbReference>
<evidence type="ECO:0000313" key="4">
    <source>
        <dbReference type="EMBL" id="LAB71418.1"/>
    </source>
</evidence>
<dbReference type="PANTHER" id="PTHR24322">
    <property type="entry name" value="PKSB"/>
    <property type="match status" value="1"/>
</dbReference>
<dbReference type="PANTHER" id="PTHR24322:SF736">
    <property type="entry name" value="RETINOL DEHYDROGENASE 10"/>
    <property type="match status" value="1"/>
</dbReference>
<feature type="transmembrane region" description="Helical" evidence="3">
    <location>
        <begin position="6"/>
        <end position="34"/>
    </location>
</feature>
<reference evidence="4" key="1">
    <citation type="journal article" date="2018" name="Biosci. Biotechnol. Biochem.">
        <title>Polysaccharide hydrolase of the hadal zone amphipods Hirondellea gigas.</title>
        <authorList>
            <person name="Kobayashi H."/>
            <person name="Nagahama T."/>
            <person name="Arai W."/>
            <person name="Sasagawa Y."/>
            <person name="Umeda M."/>
            <person name="Hayashi T."/>
            <person name="Nikaido I."/>
            <person name="Watanabe H."/>
            <person name="Oguri K."/>
            <person name="Kitazato H."/>
            <person name="Fujioka K."/>
            <person name="Kido Y."/>
            <person name="Takami H."/>
        </authorList>
    </citation>
    <scope>NUCLEOTIDE SEQUENCE</scope>
    <source>
        <tissue evidence="4">Whole body</tissue>
    </source>
</reference>
<dbReference type="InterPro" id="IPR002347">
    <property type="entry name" value="SDR_fam"/>
</dbReference>
<organism evidence="4">
    <name type="scientific">Hirondellea gigas</name>
    <dbReference type="NCBI Taxonomy" id="1518452"/>
    <lineage>
        <taxon>Eukaryota</taxon>
        <taxon>Metazoa</taxon>
        <taxon>Ecdysozoa</taxon>
        <taxon>Arthropoda</taxon>
        <taxon>Crustacea</taxon>
        <taxon>Multicrustacea</taxon>
        <taxon>Malacostraca</taxon>
        <taxon>Eumalacostraca</taxon>
        <taxon>Peracarida</taxon>
        <taxon>Amphipoda</taxon>
        <taxon>Amphilochidea</taxon>
        <taxon>Lysianassida</taxon>
        <taxon>Lysianassidira</taxon>
        <taxon>Lysianassoidea</taxon>
        <taxon>Lysianassidae</taxon>
        <taxon>Hirondellea</taxon>
    </lineage>
</organism>
<accession>A0A2P2IBN4</accession>
<dbReference type="GO" id="GO:0016616">
    <property type="term" value="F:oxidoreductase activity, acting on the CH-OH group of donors, NAD or NADP as acceptor"/>
    <property type="evidence" value="ECO:0007669"/>
    <property type="project" value="TreeGrafter"/>
</dbReference>
<keyword evidence="3" id="KW-0812">Transmembrane</keyword>
<evidence type="ECO:0000256" key="3">
    <source>
        <dbReference type="SAM" id="Phobius"/>
    </source>
</evidence>
<proteinExistence type="evidence at transcript level"/>
<evidence type="ECO:0000256" key="1">
    <source>
        <dbReference type="ARBA" id="ARBA00006484"/>
    </source>
</evidence>
<dbReference type="InterPro" id="IPR036291">
    <property type="entry name" value="NAD(P)-bd_dom_sf"/>
</dbReference>
<dbReference type="EMBL" id="IACF01005835">
    <property type="protein sequence ID" value="LAB71418.1"/>
    <property type="molecule type" value="mRNA"/>
</dbReference>
<name>A0A2P2IBN4_9CRUS</name>